<dbReference type="EMBL" id="WXWW01000216">
    <property type="protein sequence ID" value="NAW66505.1"/>
    <property type="molecule type" value="Genomic_DNA"/>
</dbReference>
<evidence type="ECO:0000259" key="1">
    <source>
        <dbReference type="Pfam" id="PF07045"/>
    </source>
</evidence>
<evidence type="ECO:0000313" key="3">
    <source>
        <dbReference type="Proteomes" id="UP000465712"/>
    </source>
</evidence>
<dbReference type="RefSeq" id="WP_027251864.1">
    <property type="nucleotide sequence ID" value="NZ_WXWU01000105.1"/>
</dbReference>
<name>A0A7X4XZR2_9GAMM</name>
<dbReference type="SUPFAM" id="SSF54909">
    <property type="entry name" value="Dimeric alpha+beta barrel"/>
    <property type="match status" value="1"/>
</dbReference>
<protein>
    <submittedName>
        <fullName evidence="2">DUF1330 domain-containing protein</fullName>
    </submittedName>
</protein>
<dbReference type="Pfam" id="PF07045">
    <property type="entry name" value="DUF1330"/>
    <property type="match status" value="1"/>
</dbReference>
<feature type="domain" description="DUF1330" evidence="1">
    <location>
        <begin position="6"/>
        <end position="94"/>
    </location>
</feature>
<dbReference type="Gene3D" id="3.30.70.100">
    <property type="match status" value="1"/>
</dbReference>
<evidence type="ECO:0000313" key="2">
    <source>
        <dbReference type="EMBL" id="NAW66505.1"/>
    </source>
</evidence>
<sequence>MSFEMLVALDVADDEIYAQYRREMTPILSRYNGSFGYDFKVSEVLISQVSAPINRVFSVRFPSEDMKNQFFNDKEYMAVKQHYFTPSVRATTLIASYEKPDS</sequence>
<dbReference type="AlphaFoldDB" id="A0A7X4XZR2"/>
<comment type="caution">
    <text evidence="2">The sequence shown here is derived from an EMBL/GenBank/DDBJ whole genome shotgun (WGS) entry which is preliminary data.</text>
</comment>
<dbReference type="InterPro" id="IPR010753">
    <property type="entry name" value="DUF1330"/>
</dbReference>
<proteinExistence type="predicted"/>
<reference evidence="2 3" key="1">
    <citation type="submission" date="2017-05" db="EMBL/GenBank/DDBJ databases">
        <title>High clonality and local adaptation shapes Vibrionaceae linages within an endangered oasis.</title>
        <authorList>
            <person name="Vazquez-Rosas-Landa M."/>
        </authorList>
    </citation>
    <scope>NUCLEOTIDE SEQUENCE [LARGE SCALE GENOMIC DNA]</scope>
    <source>
        <strain evidence="2 3">P46_P4S1P180</strain>
    </source>
</reference>
<gene>
    <name evidence="2" type="ORF">CAG72_14930</name>
</gene>
<organism evidence="2 3">
    <name type="scientific">Photobacterium halotolerans</name>
    <dbReference type="NCBI Taxonomy" id="265726"/>
    <lineage>
        <taxon>Bacteria</taxon>
        <taxon>Pseudomonadati</taxon>
        <taxon>Pseudomonadota</taxon>
        <taxon>Gammaproteobacteria</taxon>
        <taxon>Vibrionales</taxon>
        <taxon>Vibrionaceae</taxon>
        <taxon>Photobacterium</taxon>
    </lineage>
</organism>
<accession>A0A7X4XZR2</accession>
<dbReference type="OrthoDB" id="5296554at2"/>
<dbReference type="Proteomes" id="UP000465712">
    <property type="component" value="Unassembled WGS sequence"/>
</dbReference>
<dbReference type="InterPro" id="IPR011008">
    <property type="entry name" value="Dimeric_a/b-barrel"/>
</dbReference>